<dbReference type="OrthoDB" id="2288692at2759"/>
<organism evidence="1 2">
    <name type="scientific">Mucor saturninus</name>
    <dbReference type="NCBI Taxonomy" id="64648"/>
    <lineage>
        <taxon>Eukaryota</taxon>
        <taxon>Fungi</taxon>
        <taxon>Fungi incertae sedis</taxon>
        <taxon>Mucoromycota</taxon>
        <taxon>Mucoromycotina</taxon>
        <taxon>Mucoromycetes</taxon>
        <taxon>Mucorales</taxon>
        <taxon>Mucorineae</taxon>
        <taxon>Mucoraceae</taxon>
        <taxon>Mucor</taxon>
    </lineage>
</organism>
<protein>
    <submittedName>
        <fullName evidence="1">Uncharacterized protein</fullName>
    </submittedName>
</protein>
<name>A0A8H7QIE2_9FUNG</name>
<gene>
    <name evidence="1" type="ORF">INT47_012459</name>
</gene>
<comment type="caution">
    <text evidence="1">The sequence shown here is derived from an EMBL/GenBank/DDBJ whole genome shotgun (WGS) entry which is preliminary data.</text>
</comment>
<reference evidence="1" key="1">
    <citation type="submission" date="2020-12" db="EMBL/GenBank/DDBJ databases">
        <title>Metabolic potential, ecology and presence of endohyphal bacteria is reflected in genomic diversity of Mucoromycotina.</title>
        <authorList>
            <person name="Muszewska A."/>
            <person name="Okrasinska A."/>
            <person name="Steczkiewicz K."/>
            <person name="Drgas O."/>
            <person name="Orlowska M."/>
            <person name="Perlinska-Lenart U."/>
            <person name="Aleksandrzak-Piekarczyk T."/>
            <person name="Szatraj K."/>
            <person name="Zielenkiewicz U."/>
            <person name="Pilsyk S."/>
            <person name="Malc E."/>
            <person name="Mieczkowski P."/>
            <person name="Kruszewska J.S."/>
            <person name="Biernat P."/>
            <person name="Pawlowska J."/>
        </authorList>
    </citation>
    <scope>NUCLEOTIDE SEQUENCE</scope>
    <source>
        <strain evidence="1">WA0000017839</strain>
    </source>
</reference>
<dbReference type="AlphaFoldDB" id="A0A8H7QIE2"/>
<dbReference type="Proteomes" id="UP000603453">
    <property type="component" value="Unassembled WGS sequence"/>
</dbReference>
<dbReference type="EMBL" id="JAEPRD010000308">
    <property type="protein sequence ID" value="KAG2192223.1"/>
    <property type="molecule type" value="Genomic_DNA"/>
</dbReference>
<evidence type="ECO:0000313" key="1">
    <source>
        <dbReference type="EMBL" id="KAG2192223.1"/>
    </source>
</evidence>
<keyword evidence="2" id="KW-1185">Reference proteome</keyword>
<evidence type="ECO:0000313" key="2">
    <source>
        <dbReference type="Proteomes" id="UP000603453"/>
    </source>
</evidence>
<proteinExistence type="predicted"/>
<accession>A0A8H7QIE2</accession>
<sequence>MSAEGSKRALLQANLHSNQAIRYAMLGKCQPVKLEFFKKQYEDVVEMERLLSNEAALKLSSSIPFKSDLVSGVIPNQSNHEAVFQMSIRNSGVPGLINKLGPYKMIGKDILNVLNFDYRQNPRLLSLVPSVFYGAIIQDSYFTLLILTSEVYSHSNNVDSHSELSEFSLPNEPEEISCVEVGKVVEANVGPGVKFSRNKLNSSTCRILIRTDCEEMALKQFKNGTQDKASLDNLRQMTSHFTKISTYKTWRSSLDKFNSPLTMPAISFTLCSLPSNGYGFGPDSLALVTSHLLQLFALAVMNHKSKLQEADMEINLWNMDQSSQPRPNSGTGKI</sequence>